<keyword evidence="5" id="KW-0520">NAD</keyword>
<comment type="similarity">
    <text evidence="1">Belongs to the NADH dehydrogenase family.</text>
</comment>
<keyword evidence="4 7" id="KW-0560">Oxidoreductase</keyword>
<evidence type="ECO:0000259" key="6">
    <source>
        <dbReference type="Pfam" id="PF07992"/>
    </source>
</evidence>
<dbReference type="Proteomes" id="UP000575985">
    <property type="component" value="Unassembled WGS sequence"/>
</dbReference>
<dbReference type="EMBL" id="JACCFO010000001">
    <property type="protein sequence ID" value="NYI95043.1"/>
    <property type="molecule type" value="Genomic_DNA"/>
</dbReference>
<dbReference type="Gene3D" id="3.50.50.100">
    <property type="match status" value="1"/>
</dbReference>
<accession>A0A853BID4</accession>
<evidence type="ECO:0000313" key="7">
    <source>
        <dbReference type="EMBL" id="NYI95043.1"/>
    </source>
</evidence>
<evidence type="ECO:0000256" key="1">
    <source>
        <dbReference type="ARBA" id="ARBA00005272"/>
    </source>
</evidence>
<dbReference type="InterPro" id="IPR036188">
    <property type="entry name" value="FAD/NAD-bd_sf"/>
</dbReference>
<dbReference type="EC" id="1.6.99.3" evidence="7"/>
<keyword evidence="2" id="KW-0285">Flavoprotein</keyword>
<protein>
    <submittedName>
        <fullName evidence="7">NADH dehydrogenase</fullName>
        <ecNumber evidence="7">1.6.99.3</ecNumber>
    </submittedName>
</protein>
<dbReference type="Pfam" id="PF07992">
    <property type="entry name" value="Pyr_redox_2"/>
    <property type="match status" value="1"/>
</dbReference>
<evidence type="ECO:0000256" key="5">
    <source>
        <dbReference type="ARBA" id="ARBA00023027"/>
    </source>
</evidence>
<dbReference type="PANTHER" id="PTHR43706:SF45">
    <property type="entry name" value="NADH DEHYDROGENASE-LIKE PROTEIN RV1812C"/>
    <property type="match status" value="1"/>
</dbReference>
<dbReference type="InterPro" id="IPR023753">
    <property type="entry name" value="FAD/NAD-binding_dom"/>
</dbReference>
<comment type="caution">
    <text evidence="7">The sequence shown here is derived from an EMBL/GenBank/DDBJ whole genome shotgun (WGS) entry which is preliminary data.</text>
</comment>
<evidence type="ECO:0000256" key="4">
    <source>
        <dbReference type="ARBA" id="ARBA00023002"/>
    </source>
</evidence>
<dbReference type="PRINTS" id="PR00411">
    <property type="entry name" value="PNDRDTASEI"/>
</dbReference>
<gene>
    <name evidence="7" type="ORF">HNR12_001320</name>
</gene>
<reference evidence="7 8" key="1">
    <citation type="submission" date="2020-07" db="EMBL/GenBank/DDBJ databases">
        <title>Sequencing the genomes of 1000 actinobacteria strains.</title>
        <authorList>
            <person name="Klenk H.-P."/>
        </authorList>
    </citation>
    <scope>NUCLEOTIDE SEQUENCE [LARGE SCALE GENOMIC DNA]</scope>
    <source>
        <strain evidence="7 8">DSM 45927</strain>
    </source>
</reference>
<evidence type="ECO:0000256" key="3">
    <source>
        <dbReference type="ARBA" id="ARBA00022827"/>
    </source>
</evidence>
<sequence length="457" mass="49166">MARPRIVVIGAGFAGLHALRRLEKRVPKQAADIVLIAPNDYMLYSPLLPQVASGLLTPQSVAVSLHRSLRRTRMVPGSAIGIDADAEAVLVRKISDELTVERYDRLILAPGSLTRVFDIPGLTEYAYGNKNLAEATVLRDHVLAQLELANATSDPVEREERCRFIVVGGGYTGVETAASLRRLTDEAARLYPSLGAAISWHLVDIAPRLLPELGPKLGENALDLLRRMGVEVKLEVSVKEVTEHKVALTDGRVLPCRTLIWTAGTSPSPLMESVGTETNRGKLVVGSDLAVPDRPEIFAIGDAAAVPDLSKEDSSAICPPTAQYAERQGVVAADNVVASLTRRALRPFEHKDLGLVVDLGGNDAVARPLGYDLSGLPAFAVTRGYHLYSLPSNPARARVAANWMIRALTGGEVSRLGFHQGKPSTFVDLEAAHYLNPEDSRKESARLLDNAAARAGS</sequence>
<dbReference type="InterPro" id="IPR045024">
    <property type="entry name" value="NDH-2"/>
</dbReference>
<dbReference type="GO" id="GO:0003954">
    <property type="term" value="F:NADH dehydrogenase activity"/>
    <property type="evidence" value="ECO:0007669"/>
    <property type="project" value="InterPro"/>
</dbReference>
<dbReference type="PANTHER" id="PTHR43706">
    <property type="entry name" value="NADH DEHYDROGENASE"/>
    <property type="match status" value="1"/>
</dbReference>
<dbReference type="PRINTS" id="PR00368">
    <property type="entry name" value="FADPNR"/>
</dbReference>
<keyword evidence="3" id="KW-0274">FAD</keyword>
<feature type="domain" description="FAD/NAD(P)-binding" evidence="6">
    <location>
        <begin position="5"/>
        <end position="329"/>
    </location>
</feature>
<dbReference type="RefSeq" id="WP_179766648.1">
    <property type="nucleotide sequence ID" value="NZ_JACCFO010000001.1"/>
</dbReference>
<name>A0A853BID4_9ACTN</name>
<evidence type="ECO:0000313" key="8">
    <source>
        <dbReference type="Proteomes" id="UP000575985"/>
    </source>
</evidence>
<proteinExistence type="inferred from homology"/>
<evidence type="ECO:0000256" key="2">
    <source>
        <dbReference type="ARBA" id="ARBA00022630"/>
    </source>
</evidence>
<keyword evidence="8" id="KW-1185">Reference proteome</keyword>
<dbReference type="SUPFAM" id="SSF51905">
    <property type="entry name" value="FAD/NAD(P)-binding domain"/>
    <property type="match status" value="1"/>
</dbReference>
<organism evidence="7 8">
    <name type="scientific">Streptomonospora nanhaiensis</name>
    <dbReference type="NCBI Taxonomy" id="1323731"/>
    <lineage>
        <taxon>Bacteria</taxon>
        <taxon>Bacillati</taxon>
        <taxon>Actinomycetota</taxon>
        <taxon>Actinomycetes</taxon>
        <taxon>Streptosporangiales</taxon>
        <taxon>Nocardiopsidaceae</taxon>
        <taxon>Streptomonospora</taxon>
    </lineage>
</organism>
<dbReference type="AlphaFoldDB" id="A0A853BID4"/>